<evidence type="ECO:0000256" key="3">
    <source>
        <dbReference type="ARBA" id="ARBA00023172"/>
    </source>
</evidence>
<dbReference type="PANTHER" id="PTHR30349:SF41">
    <property type="entry name" value="INTEGRASE_RECOMBINASE PROTEIN MJ0367-RELATED"/>
    <property type="match status" value="1"/>
</dbReference>
<comment type="similarity">
    <text evidence="1">Belongs to the 'phage' integrase family.</text>
</comment>
<feature type="transmembrane region" description="Helical" evidence="5">
    <location>
        <begin position="6"/>
        <end position="28"/>
    </location>
</feature>
<dbReference type="CDD" id="cd01189">
    <property type="entry name" value="INT_ICEBs1_C_like"/>
    <property type="match status" value="1"/>
</dbReference>
<name>A0ABP6VNQ1_9ACTN</name>
<dbReference type="PROSITE" id="PS51898">
    <property type="entry name" value="TYR_RECOMBINASE"/>
    <property type="match status" value="1"/>
</dbReference>
<dbReference type="PANTHER" id="PTHR30349">
    <property type="entry name" value="PHAGE INTEGRASE-RELATED"/>
    <property type="match status" value="1"/>
</dbReference>
<dbReference type="InterPro" id="IPR002104">
    <property type="entry name" value="Integrase_catalytic"/>
</dbReference>
<dbReference type="Proteomes" id="UP001500301">
    <property type="component" value="Unassembled WGS sequence"/>
</dbReference>
<dbReference type="InterPro" id="IPR013762">
    <property type="entry name" value="Integrase-like_cat_sf"/>
</dbReference>
<keyword evidence="5" id="KW-1133">Transmembrane helix</keyword>
<evidence type="ECO:0000256" key="2">
    <source>
        <dbReference type="ARBA" id="ARBA00023125"/>
    </source>
</evidence>
<keyword evidence="2 4" id="KW-0238">DNA-binding</keyword>
<evidence type="ECO:0000313" key="9">
    <source>
        <dbReference type="Proteomes" id="UP001500301"/>
    </source>
</evidence>
<protein>
    <submittedName>
        <fullName evidence="8">Tyrosine-type recombinase/integrase</fullName>
    </submittedName>
</protein>
<proteinExistence type="inferred from homology"/>
<feature type="domain" description="Core-binding (CB)" evidence="7">
    <location>
        <begin position="103"/>
        <end position="185"/>
    </location>
</feature>
<comment type="caution">
    <text evidence="8">The sequence shown here is derived from an EMBL/GenBank/DDBJ whole genome shotgun (WGS) entry which is preliminary data.</text>
</comment>
<keyword evidence="5" id="KW-0472">Membrane</keyword>
<dbReference type="Pfam" id="PF00589">
    <property type="entry name" value="Phage_integrase"/>
    <property type="match status" value="1"/>
</dbReference>
<evidence type="ECO:0000256" key="5">
    <source>
        <dbReference type="SAM" id="Phobius"/>
    </source>
</evidence>
<evidence type="ECO:0000256" key="4">
    <source>
        <dbReference type="PROSITE-ProRule" id="PRU01248"/>
    </source>
</evidence>
<reference evidence="9" key="1">
    <citation type="journal article" date="2019" name="Int. J. Syst. Evol. Microbiol.">
        <title>The Global Catalogue of Microorganisms (GCM) 10K type strain sequencing project: providing services to taxonomists for standard genome sequencing and annotation.</title>
        <authorList>
            <consortium name="The Broad Institute Genomics Platform"/>
            <consortium name="The Broad Institute Genome Sequencing Center for Infectious Disease"/>
            <person name="Wu L."/>
            <person name="Ma J."/>
        </authorList>
    </citation>
    <scope>NUCLEOTIDE SEQUENCE [LARGE SCALE GENOMIC DNA]</scope>
    <source>
        <strain evidence="9">JCM 17460</strain>
    </source>
</reference>
<dbReference type="Gene3D" id="1.10.150.130">
    <property type="match status" value="1"/>
</dbReference>
<dbReference type="InterPro" id="IPR010998">
    <property type="entry name" value="Integrase_recombinase_N"/>
</dbReference>
<sequence>MINMNLFMIVMVIVIVLIIVVVIVMVVVMSRPRIPIGGYGEIAFIQRAKGKVEARTRFRDWDGQTRLVQATATSRPAAEVALKKKLTQRNAFQPVDTTLTPDSPFPALVDYWLADLDLENRIAPATRFNYERDMTRLVLPAFRGYALREIGVARCDALLKELGKQSYARSKRAKTVLRLAFGLAVRHEVIHRNPIDGVARLHKPKRTPTALTATEVNAIRAVIKVWEQSRGTSGPNPDGQLGQIVEVMLGTSARIGEVLAIRRRDLDLTTTPATLRICGTVISERGVGTYRQEHPKTDRSNRVIALPSFTAEALRRRLAIMADHSLDALVFRSREGTPLTTANVRRQLRKVLGDAGIEGVSPHMFRRTVATVINERASLNLASELLGHTDPKVTIEHYIRRHEQVNPLTAELLDQAFARTDDE</sequence>
<dbReference type="InterPro" id="IPR044068">
    <property type="entry name" value="CB"/>
</dbReference>
<accession>A0ABP6VNQ1</accession>
<evidence type="ECO:0000256" key="1">
    <source>
        <dbReference type="ARBA" id="ARBA00008857"/>
    </source>
</evidence>
<dbReference type="SUPFAM" id="SSF56349">
    <property type="entry name" value="DNA breaking-rejoining enzymes"/>
    <property type="match status" value="1"/>
</dbReference>
<dbReference type="Gene3D" id="1.10.443.10">
    <property type="entry name" value="Intergrase catalytic core"/>
    <property type="match status" value="1"/>
</dbReference>
<feature type="domain" description="Tyr recombinase" evidence="6">
    <location>
        <begin position="206"/>
        <end position="414"/>
    </location>
</feature>
<keyword evidence="3" id="KW-0233">DNA recombination</keyword>
<evidence type="ECO:0000259" key="7">
    <source>
        <dbReference type="PROSITE" id="PS51900"/>
    </source>
</evidence>
<dbReference type="InterPro" id="IPR050090">
    <property type="entry name" value="Tyrosine_recombinase_XerCD"/>
</dbReference>
<dbReference type="InterPro" id="IPR011010">
    <property type="entry name" value="DNA_brk_join_enz"/>
</dbReference>
<dbReference type="PROSITE" id="PS51900">
    <property type="entry name" value="CB"/>
    <property type="match status" value="1"/>
</dbReference>
<keyword evidence="5" id="KW-0812">Transmembrane</keyword>
<organism evidence="8 9">
    <name type="scientific">Nocardioides daeguensis</name>
    <dbReference type="NCBI Taxonomy" id="908359"/>
    <lineage>
        <taxon>Bacteria</taxon>
        <taxon>Bacillati</taxon>
        <taxon>Actinomycetota</taxon>
        <taxon>Actinomycetes</taxon>
        <taxon>Propionibacteriales</taxon>
        <taxon>Nocardioidaceae</taxon>
        <taxon>Nocardioides</taxon>
    </lineage>
</organism>
<evidence type="ECO:0000313" key="8">
    <source>
        <dbReference type="EMBL" id="GAA3538926.1"/>
    </source>
</evidence>
<evidence type="ECO:0000259" key="6">
    <source>
        <dbReference type="PROSITE" id="PS51898"/>
    </source>
</evidence>
<keyword evidence="9" id="KW-1185">Reference proteome</keyword>
<dbReference type="EMBL" id="BAABBB010000015">
    <property type="protein sequence ID" value="GAA3538926.1"/>
    <property type="molecule type" value="Genomic_DNA"/>
</dbReference>
<gene>
    <name evidence="8" type="ORF">GCM10022263_28050</name>
</gene>